<keyword evidence="8" id="KW-0677">Repeat</keyword>
<dbReference type="SUPFAM" id="SSF56112">
    <property type="entry name" value="Protein kinase-like (PK-like)"/>
    <property type="match status" value="1"/>
</dbReference>
<dbReference type="GO" id="GO:0005524">
    <property type="term" value="F:ATP binding"/>
    <property type="evidence" value="ECO:0007669"/>
    <property type="project" value="UniProtKB-KW"/>
</dbReference>
<evidence type="ECO:0000256" key="3">
    <source>
        <dbReference type="ARBA" id="ARBA00022553"/>
    </source>
</evidence>
<name>A0A7N0VEN8_KALFE</name>
<protein>
    <recommendedName>
        <fullName evidence="2">non-specific serine/threonine protein kinase</fullName>
        <ecNumber evidence="2">2.7.11.1</ecNumber>
    </recommendedName>
</protein>
<evidence type="ECO:0000256" key="13">
    <source>
        <dbReference type="ARBA" id="ARBA00023170"/>
    </source>
</evidence>
<dbReference type="OMA" id="NGSTICR"/>
<dbReference type="Gene3D" id="3.30.200.20">
    <property type="entry name" value="Phosphorylase Kinase, domain 1"/>
    <property type="match status" value="1"/>
</dbReference>
<organism evidence="19 20">
    <name type="scientific">Kalanchoe fedtschenkoi</name>
    <name type="common">Lavender scallops</name>
    <name type="synonym">South American air plant</name>
    <dbReference type="NCBI Taxonomy" id="63787"/>
    <lineage>
        <taxon>Eukaryota</taxon>
        <taxon>Viridiplantae</taxon>
        <taxon>Streptophyta</taxon>
        <taxon>Embryophyta</taxon>
        <taxon>Tracheophyta</taxon>
        <taxon>Spermatophyta</taxon>
        <taxon>Magnoliopsida</taxon>
        <taxon>eudicotyledons</taxon>
        <taxon>Gunneridae</taxon>
        <taxon>Pentapetalae</taxon>
        <taxon>Saxifragales</taxon>
        <taxon>Crassulaceae</taxon>
        <taxon>Kalanchoe</taxon>
    </lineage>
</organism>
<keyword evidence="9" id="KW-0547">Nucleotide-binding</keyword>
<dbReference type="Proteomes" id="UP000594263">
    <property type="component" value="Unplaced"/>
</dbReference>
<keyword evidence="10" id="KW-0067">ATP-binding</keyword>
<dbReference type="PANTHER" id="PTHR48006">
    <property type="entry name" value="LEUCINE-RICH REPEAT-CONTAINING PROTEIN DDB_G0281931-RELATED"/>
    <property type="match status" value="1"/>
</dbReference>
<evidence type="ECO:0000256" key="4">
    <source>
        <dbReference type="ARBA" id="ARBA00022614"/>
    </source>
</evidence>
<evidence type="ECO:0000256" key="6">
    <source>
        <dbReference type="ARBA" id="ARBA00022692"/>
    </source>
</evidence>
<evidence type="ECO:0000259" key="18">
    <source>
        <dbReference type="PROSITE" id="PS50011"/>
    </source>
</evidence>
<proteinExistence type="predicted"/>
<evidence type="ECO:0000256" key="8">
    <source>
        <dbReference type="ARBA" id="ARBA00022737"/>
    </source>
</evidence>
<evidence type="ECO:0000256" key="11">
    <source>
        <dbReference type="ARBA" id="ARBA00022989"/>
    </source>
</evidence>
<dbReference type="InterPro" id="IPR051824">
    <property type="entry name" value="LRR_Rcpt-Like_S/T_Kinase"/>
</dbReference>
<dbReference type="GO" id="GO:0004674">
    <property type="term" value="F:protein serine/threonine kinase activity"/>
    <property type="evidence" value="ECO:0007669"/>
    <property type="project" value="UniProtKB-EC"/>
</dbReference>
<dbReference type="Gramene" id="Kaladp0630s0075.1.v1.1">
    <property type="protein sequence ID" value="Kaladp0630s0075.1.v1.1"/>
    <property type="gene ID" value="Kaladp0630s0075.v1.1"/>
</dbReference>
<dbReference type="Pfam" id="PF00560">
    <property type="entry name" value="LRR_1"/>
    <property type="match status" value="4"/>
</dbReference>
<dbReference type="InterPro" id="IPR011009">
    <property type="entry name" value="Kinase-like_dom_sf"/>
</dbReference>
<keyword evidence="11 17" id="KW-1133">Transmembrane helix</keyword>
<feature type="transmembrane region" description="Helical" evidence="17">
    <location>
        <begin position="675"/>
        <end position="698"/>
    </location>
</feature>
<dbReference type="PANTHER" id="PTHR48006:SF62">
    <property type="entry name" value="LEUCINE-RICH REPEAT TRANSMEMBRANE PROTEIN KINASE"/>
    <property type="match status" value="1"/>
</dbReference>
<dbReference type="FunFam" id="2.60.120.430:FF:000002">
    <property type="entry name" value="Leucine-rich repeat receptor-like protein kinase"/>
    <property type="match status" value="1"/>
</dbReference>
<dbReference type="FunFam" id="3.80.10.10:FF:000766">
    <property type="entry name" value="Os05g0263100 protein"/>
    <property type="match status" value="1"/>
</dbReference>
<evidence type="ECO:0000256" key="15">
    <source>
        <dbReference type="ARBA" id="ARBA00047899"/>
    </source>
</evidence>
<comment type="catalytic activity">
    <reaction evidence="15">
        <text>L-threonyl-[protein] + ATP = O-phospho-L-threonyl-[protein] + ADP + H(+)</text>
        <dbReference type="Rhea" id="RHEA:46608"/>
        <dbReference type="Rhea" id="RHEA-COMP:11060"/>
        <dbReference type="Rhea" id="RHEA-COMP:11605"/>
        <dbReference type="ChEBI" id="CHEBI:15378"/>
        <dbReference type="ChEBI" id="CHEBI:30013"/>
        <dbReference type="ChEBI" id="CHEBI:30616"/>
        <dbReference type="ChEBI" id="CHEBI:61977"/>
        <dbReference type="ChEBI" id="CHEBI:456216"/>
        <dbReference type="EC" id="2.7.11.1"/>
    </reaction>
</comment>
<reference evidence="19" key="1">
    <citation type="submission" date="2021-01" db="UniProtKB">
        <authorList>
            <consortium name="EnsemblPlants"/>
        </authorList>
    </citation>
    <scope>IDENTIFICATION</scope>
</reference>
<comment type="catalytic activity">
    <reaction evidence="16">
        <text>L-seryl-[protein] + ATP = O-phospho-L-seryl-[protein] + ADP + H(+)</text>
        <dbReference type="Rhea" id="RHEA:17989"/>
        <dbReference type="Rhea" id="RHEA-COMP:9863"/>
        <dbReference type="Rhea" id="RHEA-COMP:11604"/>
        <dbReference type="ChEBI" id="CHEBI:15378"/>
        <dbReference type="ChEBI" id="CHEBI:29999"/>
        <dbReference type="ChEBI" id="CHEBI:30616"/>
        <dbReference type="ChEBI" id="CHEBI:83421"/>
        <dbReference type="ChEBI" id="CHEBI:456216"/>
        <dbReference type="EC" id="2.7.11.1"/>
    </reaction>
</comment>
<keyword evidence="14" id="KW-0325">Glycoprotein</keyword>
<dbReference type="EC" id="2.7.11.1" evidence="2"/>
<dbReference type="SUPFAM" id="SSF52058">
    <property type="entry name" value="L domain-like"/>
    <property type="match status" value="1"/>
</dbReference>
<keyword evidence="12 17" id="KW-0472">Membrane</keyword>
<dbReference type="Pfam" id="PF11721">
    <property type="entry name" value="Malectin"/>
    <property type="match status" value="1"/>
</dbReference>
<comment type="subcellular location">
    <subcellularLocation>
        <location evidence="1">Membrane</location>
        <topology evidence="1">Single-pass type I membrane protein</topology>
    </subcellularLocation>
</comment>
<dbReference type="InterPro" id="IPR032675">
    <property type="entry name" value="LRR_dom_sf"/>
</dbReference>
<evidence type="ECO:0000313" key="20">
    <source>
        <dbReference type="Proteomes" id="UP000594263"/>
    </source>
</evidence>
<evidence type="ECO:0000256" key="14">
    <source>
        <dbReference type="ARBA" id="ARBA00023180"/>
    </source>
</evidence>
<dbReference type="InterPro" id="IPR021720">
    <property type="entry name" value="Malectin_dom"/>
</dbReference>
<dbReference type="Gene3D" id="3.80.10.10">
    <property type="entry name" value="Ribonuclease Inhibitor"/>
    <property type="match status" value="2"/>
</dbReference>
<keyword evidence="7" id="KW-0732">Signal</keyword>
<keyword evidence="4" id="KW-0433">Leucine-rich repeat</keyword>
<evidence type="ECO:0000256" key="1">
    <source>
        <dbReference type="ARBA" id="ARBA00004479"/>
    </source>
</evidence>
<evidence type="ECO:0000256" key="2">
    <source>
        <dbReference type="ARBA" id="ARBA00012513"/>
    </source>
</evidence>
<evidence type="ECO:0000256" key="16">
    <source>
        <dbReference type="ARBA" id="ARBA00048679"/>
    </source>
</evidence>
<accession>A0A7N0VEN8</accession>
<keyword evidence="20" id="KW-1185">Reference proteome</keyword>
<evidence type="ECO:0000256" key="10">
    <source>
        <dbReference type="ARBA" id="ARBA00022840"/>
    </source>
</evidence>
<dbReference type="AlphaFoldDB" id="A0A7N0VEN8"/>
<dbReference type="GO" id="GO:0005886">
    <property type="term" value="C:plasma membrane"/>
    <property type="evidence" value="ECO:0007669"/>
    <property type="project" value="TreeGrafter"/>
</dbReference>
<keyword evidence="13" id="KW-0675">Receptor</keyword>
<keyword evidence="6 17" id="KW-0812">Transmembrane</keyword>
<evidence type="ECO:0000256" key="12">
    <source>
        <dbReference type="ARBA" id="ARBA00023136"/>
    </source>
</evidence>
<dbReference type="InterPro" id="IPR000719">
    <property type="entry name" value="Prot_kinase_dom"/>
</dbReference>
<dbReference type="FunFam" id="3.80.10.10:FF:000298">
    <property type="entry name" value="Putative LRR receptor-like serine/threonine-protein kinase"/>
    <property type="match status" value="1"/>
</dbReference>
<dbReference type="CDD" id="cd12087">
    <property type="entry name" value="TM_EGFR-like"/>
    <property type="match status" value="1"/>
</dbReference>
<sequence length="797" mass="85310">MSVVGIFKSLGRIKISFYLLELSSLCSSRLLISTTRMKPRLPFLLGNSTSVSYSAVALCLVCVVFGAVPAAAQTTDPSDAAALNTVFAAWGISAGSMGWNVSGELCSGTATDATSFDNNAYNPLIKCDCSFNNGTTCRIAQLKVYAMDVVGPIPDALWNLTYLSNLMVSQNYLTGPLSPSIGNLTRMQYLSLGINALSGPLPKELGLLTDLRSLAFSTNNFSGPLPSELGNLVKLEQIYFDSAGVSGEIPQTFRSLQSLATVWASDNELNGTIPEFIGNWTKLTTLRLQGNNFHGSIPSTFSNLTAMQDLRISDIANGSSSLAFTGNMNSLSTLILRNIYVSGTIPSSIGDLQRLSLLDLSFNNLSSTIPASLFNMSSLSHLFLGNNRLTGSLPAQKASSLANIDLSYNYLSGSFPSWVSSSNLQLNLVANNFTIGGSNSSVLPAGLECLQRNFPCNRGTGIYSDFAIKCGGKQIRSSSNTVFESDSEPLGPATYYVTDTERWAVSNVGRFAENTNASYIVSRSSQFTNTLDSELFQTARISPGSLRYYGLGLENGNYTLSLQFAESVIVAGSSSWKGLGRRRFDVYIQGSLVLKNFDILSAAGGVANSAVKRDFTASVTENYIEVHLFWAGKGTCCVPDQGTYGPLISAISATPNFVPTVANKAPSSDSSNTGMIVGTVVGVAAALIILALVIFCCIRRKSDDNEDEELQLLSSTARPNTFTYSELRTATGDFSPGNKLGEGGFGPVYKGKLSDGRVIAVKQLSVGSHQGKTQFYTEIATISAVQHRNLPRPRHFR</sequence>
<evidence type="ECO:0000256" key="5">
    <source>
        <dbReference type="ARBA" id="ARBA00022679"/>
    </source>
</evidence>
<evidence type="ECO:0000256" key="7">
    <source>
        <dbReference type="ARBA" id="ARBA00022729"/>
    </source>
</evidence>
<keyword evidence="5" id="KW-0808">Transferase</keyword>
<dbReference type="EnsemblPlants" id="Kaladp0630s0075.1.v1.1">
    <property type="protein sequence ID" value="Kaladp0630s0075.1.v1.1"/>
    <property type="gene ID" value="Kaladp0630s0075.v1.1"/>
</dbReference>
<evidence type="ECO:0000313" key="19">
    <source>
        <dbReference type="EnsemblPlants" id="Kaladp0630s0075.1.v1.1"/>
    </source>
</evidence>
<dbReference type="Gene3D" id="2.60.120.430">
    <property type="entry name" value="Galactose-binding lectin"/>
    <property type="match status" value="1"/>
</dbReference>
<evidence type="ECO:0000256" key="17">
    <source>
        <dbReference type="SAM" id="Phobius"/>
    </source>
</evidence>
<feature type="domain" description="Protein kinase" evidence="18">
    <location>
        <begin position="734"/>
        <end position="797"/>
    </location>
</feature>
<evidence type="ECO:0000256" key="9">
    <source>
        <dbReference type="ARBA" id="ARBA00022741"/>
    </source>
</evidence>
<dbReference type="PROSITE" id="PS50011">
    <property type="entry name" value="PROTEIN_KINASE_DOM"/>
    <property type="match status" value="1"/>
</dbReference>
<dbReference type="InterPro" id="IPR001611">
    <property type="entry name" value="Leu-rich_rpt"/>
</dbReference>
<keyword evidence="3" id="KW-0597">Phosphoprotein</keyword>